<feature type="transmembrane region" description="Helical" evidence="8">
    <location>
        <begin position="141"/>
        <end position="159"/>
    </location>
</feature>
<keyword evidence="10" id="KW-1185">Reference proteome</keyword>
<dbReference type="InterPro" id="IPR026232">
    <property type="entry name" value="MRGPCRD"/>
</dbReference>
<dbReference type="InterPro" id="IPR000276">
    <property type="entry name" value="GPCR_Rhodpsn"/>
</dbReference>
<dbReference type="RefSeq" id="XP_004713794.1">
    <property type="nucleotide sequence ID" value="XM_004713737.1"/>
</dbReference>
<evidence type="ECO:0000313" key="11">
    <source>
        <dbReference type="RefSeq" id="XP_004713794.1"/>
    </source>
</evidence>
<gene>
    <name evidence="11" type="primary">LOC101654980</name>
</gene>
<evidence type="ECO:0000256" key="8">
    <source>
        <dbReference type="SAM" id="Phobius"/>
    </source>
</evidence>
<evidence type="ECO:0000256" key="5">
    <source>
        <dbReference type="ARBA" id="ARBA00023136"/>
    </source>
</evidence>
<dbReference type="PRINTS" id="PR02108">
    <property type="entry name" value="MRGPCRFAMILY"/>
</dbReference>
<dbReference type="InterPro" id="IPR026234">
    <property type="entry name" value="MRGPCRFAMILY"/>
</dbReference>
<dbReference type="Pfam" id="PF00001">
    <property type="entry name" value="7tm_1"/>
    <property type="match status" value="1"/>
</dbReference>
<keyword evidence="6" id="KW-0675">Receptor</keyword>
<dbReference type="PROSITE" id="PS50262">
    <property type="entry name" value="G_PROTEIN_RECEP_F1_2"/>
    <property type="match status" value="1"/>
</dbReference>
<evidence type="ECO:0000256" key="6">
    <source>
        <dbReference type="ARBA" id="ARBA00023170"/>
    </source>
</evidence>
<keyword evidence="5 8" id="KW-0472">Membrane</keyword>
<protein>
    <submittedName>
        <fullName evidence="11">Mas-related G-protein coupled receptor member D-like</fullName>
    </submittedName>
</protein>
<dbReference type="SUPFAM" id="SSF81321">
    <property type="entry name" value="Family A G protein-coupled receptor-like"/>
    <property type="match status" value="1"/>
</dbReference>
<dbReference type="Gene3D" id="1.20.1070.10">
    <property type="entry name" value="Rhodopsin 7-helix transmembrane proteins"/>
    <property type="match status" value="1"/>
</dbReference>
<dbReference type="PRINTS" id="PR00237">
    <property type="entry name" value="GPCRRHODOPSN"/>
</dbReference>
<feature type="transmembrane region" description="Helical" evidence="8">
    <location>
        <begin position="179"/>
        <end position="201"/>
    </location>
</feature>
<evidence type="ECO:0000259" key="9">
    <source>
        <dbReference type="PROSITE" id="PS50262"/>
    </source>
</evidence>
<dbReference type="InterPro" id="IPR017452">
    <property type="entry name" value="GPCR_Rhodpsn_7TM"/>
</dbReference>
<reference evidence="11" key="1">
    <citation type="submission" date="2025-08" db="UniProtKB">
        <authorList>
            <consortium name="RefSeq"/>
        </authorList>
    </citation>
    <scope>IDENTIFICATION</scope>
</reference>
<sequence length="338" mass="37874">MNRIETSEPTPKATTGTDVLSTDYVVMHGVVLLTCGCGTLGNGWVIWLLAFRVRRNPFCVYVLNLAVADLLFLVCQISVVGSEIIFLVKDTEATEMLQKVKYSAYMMSMSLLVTISLQRCLGVLFPMWYRLHRPQHMSSGVCALLWGLYILVDILMSFLCNKFRDSSQPWCSTLKTIGSVLILGVFTPLMMLSSLVLFVHIRRSSRQWHRRAPRVLMVILASVLVFLVFSVPYVIHWLAKWMKVSRWVENLHVSILRLSMSLSSSANPIIYILAGRKRTQSQPEALGAMLDRALQETCEGSSKETSSIAIRDMVSEAQPPSVTAPVSPALEISLSTRL</sequence>
<keyword evidence="4" id="KW-0297">G-protein coupled receptor</keyword>
<dbReference type="PANTHER" id="PTHR11334:SF57">
    <property type="entry name" value="MAS-RELATED G-PROTEIN COUPLED RECEPTOR MEMBER D"/>
    <property type="match status" value="1"/>
</dbReference>
<evidence type="ECO:0000256" key="2">
    <source>
        <dbReference type="ARBA" id="ARBA00022692"/>
    </source>
</evidence>
<keyword evidence="3 8" id="KW-1133">Transmembrane helix</keyword>
<organism evidence="10 11">
    <name type="scientific">Echinops telfairi</name>
    <name type="common">Lesser hedgehog tenrec</name>
    <dbReference type="NCBI Taxonomy" id="9371"/>
    <lineage>
        <taxon>Eukaryota</taxon>
        <taxon>Metazoa</taxon>
        <taxon>Chordata</taxon>
        <taxon>Craniata</taxon>
        <taxon>Vertebrata</taxon>
        <taxon>Euteleostomi</taxon>
        <taxon>Mammalia</taxon>
        <taxon>Eutheria</taxon>
        <taxon>Afrotheria</taxon>
        <taxon>Tenrecidae</taxon>
        <taxon>Tenrecinae</taxon>
        <taxon>Echinops</taxon>
    </lineage>
</organism>
<keyword evidence="2 8" id="KW-0812">Transmembrane</keyword>
<proteinExistence type="predicted"/>
<evidence type="ECO:0000256" key="7">
    <source>
        <dbReference type="ARBA" id="ARBA00023224"/>
    </source>
</evidence>
<evidence type="ECO:0000256" key="4">
    <source>
        <dbReference type="ARBA" id="ARBA00023040"/>
    </source>
</evidence>
<keyword evidence="7" id="KW-0807">Transducer</keyword>
<comment type="subcellular location">
    <subcellularLocation>
        <location evidence="1">Membrane</location>
        <topology evidence="1">Multi-pass membrane protein</topology>
    </subcellularLocation>
</comment>
<evidence type="ECO:0000256" key="3">
    <source>
        <dbReference type="ARBA" id="ARBA00022989"/>
    </source>
</evidence>
<feature type="transmembrane region" description="Helical" evidence="8">
    <location>
        <begin position="255"/>
        <end position="274"/>
    </location>
</feature>
<name>A0ABM0J363_ECHTE</name>
<feature type="transmembrane region" description="Helical" evidence="8">
    <location>
        <begin position="25"/>
        <end position="49"/>
    </location>
</feature>
<dbReference type="Proteomes" id="UP000694863">
    <property type="component" value="Unplaced"/>
</dbReference>
<dbReference type="PRINTS" id="PR02110">
    <property type="entry name" value="MRGPCRD"/>
</dbReference>
<feature type="transmembrane region" description="Helical" evidence="8">
    <location>
        <begin position="108"/>
        <end position="129"/>
    </location>
</feature>
<feature type="domain" description="G-protein coupled receptors family 1 profile" evidence="9">
    <location>
        <begin position="41"/>
        <end position="271"/>
    </location>
</feature>
<feature type="transmembrane region" description="Helical" evidence="8">
    <location>
        <begin position="213"/>
        <end position="235"/>
    </location>
</feature>
<feature type="transmembrane region" description="Helical" evidence="8">
    <location>
        <begin position="61"/>
        <end position="88"/>
    </location>
</feature>
<evidence type="ECO:0000256" key="1">
    <source>
        <dbReference type="ARBA" id="ARBA00004141"/>
    </source>
</evidence>
<dbReference type="GeneID" id="101654980"/>
<dbReference type="PANTHER" id="PTHR11334">
    <property type="entry name" value="MAS-RELATED G-PROTEIN COUPLED RECEPTOR"/>
    <property type="match status" value="1"/>
</dbReference>
<evidence type="ECO:0000313" key="10">
    <source>
        <dbReference type="Proteomes" id="UP000694863"/>
    </source>
</evidence>
<accession>A0ABM0J363</accession>